<dbReference type="Proteomes" id="UP000499080">
    <property type="component" value="Unassembled WGS sequence"/>
</dbReference>
<keyword evidence="2" id="KW-1185">Reference proteome</keyword>
<proteinExistence type="predicted"/>
<organism evidence="1 2">
    <name type="scientific">Araneus ventricosus</name>
    <name type="common">Orbweaver spider</name>
    <name type="synonym">Epeira ventricosa</name>
    <dbReference type="NCBI Taxonomy" id="182803"/>
    <lineage>
        <taxon>Eukaryota</taxon>
        <taxon>Metazoa</taxon>
        <taxon>Ecdysozoa</taxon>
        <taxon>Arthropoda</taxon>
        <taxon>Chelicerata</taxon>
        <taxon>Arachnida</taxon>
        <taxon>Araneae</taxon>
        <taxon>Araneomorphae</taxon>
        <taxon>Entelegynae</taxon>
        <taxon>Araneoidea</taxon>
        <taxon>Araneidae</taxon>
        <taxon>Araneus</taxon>
    </lineage>
</organism>
<name>A0A4Y2PRL4_ARAVE</name>
<dbReference type="EMBL" id="BGPR01011965">
    <property type="protein sequence ID" value="GBN53851.1"/>
    <property type="molecule type" value="Genomic_DNA"/>
</dbReference>
<protein>
    <submittedName>
        <fullName evidence="1">Uncharacterized protein</fullName>
    </submittedName>
</protein>
<dbReference type="AlphaFoldDB" id="A0A4Y2PRL4"/>
<reference evidence="1 2" key="1">
    <citation type="journal article" date="2019" name="Sci. Rep.">
        <title>Orb-weaving spider Araneus ventricosus genome elucidates the spidroin gene catalogue.</title>
        <authorList>
            <person name="Kono N."/>
            <person name="Nakamura H."/>
            <person name="Ohtoshi R."/>
            <person name="Moran D.A.P."/>
            <person name="Shinohara A."/>
            <person name="Yoshida Y."/>
            <person name="Fujiwara M."/>
            <person name="Mori M."/>
            <person name="Tomita M."/>
            <person name="Arakawa K."/>
        </authorList>
    </citation>
    <scope>NUCLEOTIDE SEQUENCE [LARGE SCALE GENOMIC DNA]</scope>
</reference>
<gene>
    <name evidence="1" type="ORF">AVEN_166946_1</name>
</gene>
<sequence length="138" mass="15651">MEFLEHGKEKPLVKVENMSNFEQMIRNGGIQKNLKSKTQSTDSNFRPQCEGSGKTKYLPTLVPRIEARNETRNPCLGEEESGWQEFCDFEPCLKTNFGTYVNVLPNFSTKMGGEKNSLRTDEIASLLVNAHLYIDEGV</sequence>
<evidence type="ECO:0000313" key="2">
    <source>
        <dbReference type="Proteomes" id="UP000499080"/>
    </source>
</evidence>
<comment type="caution">
    <text evidence="1">The sequence shown here is derived from an EMBL/GenBank/DDBJ whole genome shotgun (WGS) entry which is preliminary data.</text>
</comment>
<evidence type="ECO:0000313" key="1">
    <source>
        <dbReference type="EMBL" id="GBN53851.1"/>
    </source>
</evidence>
<accession>A0A4Y2PRL4</accession>